<evidence type="ECO:0000256" key="5">
    <source>
        <dbReference type="ARBA" id="ARBA00022935"/>
    </source>
</evidence>
<dbReference type="HAMAP" id="MF_00520">
    <property type="entry name" value="Ribulokinase"/>
    <property type="match status" value="1"/>
</dbReference>
<dbReference type="RefSeq" id="WP_125914439.1">
    <property type="nucleotide sequence ID" value="NZ_RWHU01000003.1"/>
</dbReference>
<dbReference type="GO" id="GO:0019569">
    <property type="term" value="P:L-arabinose catabolic process to D-xylulose 5-phosphate"/>
    <property type="evidence" value="ECO:0007669"/>
    <property type="project" value="UniProtKB-UniRule"/>
</dbReference>
<dbReference type="GO" id="GO:0005737">
    <property type="term" value="C:cytoplasm"/>
    <property type="evidence" value="ECO:0007669"/>
    <property type="project" value="TreeGrafter"/>
</dbReference>
<proteinExistence type="inferred from homology"/>
<dbReference type="Gene3D" id="3.30.420.40">
    <property type="match status" value="1"/>
</dbReference>
<dbReference type="GO" id="GO:0005524">
    <property type="term" value="F:ATP binding"/>
    <property type="evidence" value="ECO:0007669"/>
    <property type="project" value="UniProtKB-UniRule"/>
</dbReference>
<evidence type="ECO:0000313" key="12">
    <source>
        <dbReference type="Proteomes" id="UP000276389"/>
    </source>
</evidence>
<comment type="catalytic activity">
    <reaction evidence="7 9">
        <text>L-ribulose + ATP = L-ribulose 5-phosphate + ADP + H(+)</text>
        <dbReference type="Rhea" id="RHEA:22072"/>
        <dbReference type="ChEBI" id="CHEBI:15378"/>
        <dbReference type="ChEBI" id="CHEBI:16880"/>
        <dbReference type="ChEBI" id="CHEBI:30616"/>
        <dbReference type="ChEBI" id="CHEBI:58226"/>
        <dbReference type="ChEBI" id="CHEBI:456216"/>
        <dbReference type="EC" id="2.7.1.16"/>
    </reaction>
</comment>
<evidence type="ECO:0000256" key="1">
    <source>
        <dbReference type="ARBA" id="ARBA00022679"/>
    </source>
</evidence>
<name>A0A428LTM4_9ENTR</name>
<dbReference type="Gene3D" id="1.20.58.2240">
    <property type="match status" value="1"/>
</dbReference>
<keyword evidence="6 7" id="KW-0119">Carbohydrate metabolism</keyword>
<evidence type="ECO:0000256" key="6">
    <source>
        <dbReference type="ARBA" id="ARBA00023277"/>
    </source>
</evidence>
<feature type="domain" description="Carbohydrate kinase FGGY C-terminal" evidence="10">
    <location>
        <begin position="290"/>
        <end position="501"/>
    </location>
</feature>
<evidence type="ECO:0000256" key="7">
    <source>
        <dbReference type="HAMAP-Rule" id="MF_00520"/>
    </source>
</evidence>
<comment type="caution">
    <text evidence="11">The sequence shown here is derived from an EMBL/GenBank/DDBJ whole genome shotgun (WGS) entry which is preliminary data.</text>
</comment>
<dbReference type="CDD" id="cd07781">
    <property type="entry name" value="ASKHA_NBD_FGGY_L-RBK"/>
    <property type="match status" value="1"/>
</dbReference>
<keyword evidence="5 7" id="KW-0054">Arabinose catabolism</keyword>
<dbReference type="PANTHER" id="PTHR43435:SF4">
    <property type="entry name" value="FGGY CARBOHYDRATE KINASE DOMAIN-CONTAINING PROTEIN"/>
    <property type="match status" value="1"/>
</dbReference>
<dbReference type="InterPro" id="IPR005929">
    <property type="entry name" value="Ribulokinase"/>
</dbReference>
<dbReference type="Proteomes" id="UP000276389">
    <property type="component" value="Unassembled WGS sequence"/>
</dbReference>
<keyword evidence="3 7" id="KW-0418">Kinase</keyword>
<accession>A0A428LTM4</accession>
<dbReference type="GO" id="GO:0008741">
    <property type="term" value="F:ribulokinase activity"/>
    <property type="evidence" value="ECO:0007669"/>
    <property type="project" value="UniProtKB-UniRule"/>
</dbReference>
<keyword evidence="1 7" id="KW-0808">Transferase</keyword>
<evidence type="ECO:0000256" key="4">
    <source>
        <dbReference type="ARBA" id="ARBA00022840"/>
    </source>
</evidence>
<dbReference type="InterPro" id="IPR043129">
    <property type="entry name" value="ATPase_NBD"/>
</dbReference>
<comment type="catalytic activity">
    <reaction evidence="7">
        <text>D-ribulose + ATP = D-ribulose 5-phosphate + ADP + H(+)</text>
        <dbReference type="Rhea" id="RHEA:17601"/>
        <dbReference type="ChEBI" id="CHEBI:15378"/>
        <dbReference type="ChEBI" id="CHEBI:17173"/>
        <dbReference type="ChEBI" id="CHEBI:30616"/>
        <dbReference type="ChEBI" id="CHEBI:58121"/>
        <dbReference type="ChEBI" id="CHEBI:456216"/>
        <dbReference type="EC" id="2.7.1.16"/>
    </reaction>
</comment>
<keyword evidence="2 7" id="KW-0547">Nucleotide-binding</keyword>
<evidence type="ECO:0000256" key="8">
    <source>
        <dbReference type="NCBIfam" id="TIGR01234"/>
    </source>
</evidence>
<dbReference type="EMBL" id="RWHU01000003">
    <property type="protein sequence ID" value="RSK68189.1"/>
    <property type="molecule type" value="Genomic_DNA"/>
</dbReference>
<organism evidence="11 12">
    <name type="scientific">Enterobacter huaxiensis</name>
    <dbReference type="NCBI Taxonomy" id="2494702"/>
    <lineage>
        <taxon>Bacteria</taxon>
        <taxon>Pseudomonadati</taxon>
        <taxon>Pseudomonadota</taxon>
        <taxon>Gammaproteobacteria</taxon>
        <taxon>Enterobacterales</taxon>
        <taxon>Enterobacteriaceae</taxon>
        <taxon>Enterobacter</taxon>
    </lineage>
</organism>
<gene>
    <name evidence="7 11" type="primary">araB</name>
    <name evidence="11" type="ORF">EJE24_10635</name>
</gene>
<evidence type="ECO:0000259" key="10">
    <source>
        <dbReference type="Pfam" id="PF02782"/>
    </source>
</evidence>
<dbReference type="NCBIfam" id="TIGR01234">
    <property type="entry name" value="L-ribulokinase"/>
    <property type="match status" value="1"/>
</dbReference>
<dbReference type="EC" id="2.7.1.16" evidence="7 8"/>
<evidence type="ECO:0000256" key="9">
    <source>
        <dbReference type="RuleBase" id="RU003455"/>
    </source>
</evidence>
<dbReference type="NCBIfam" id="NF003154">
    <property type="entry name" value="PRK04123.1"/>
    <property type="match status" value="1"/>
</dbReference>
<comment type="pathway">
    <text evidence="7 9">Carbohydrate degradation; L-arabinose degradation via L-ribulose; D-xylulose 5-phosphate from L-arabinose (bacterial route): step 2/3.</text>
</comment>
<sequence length="569" mass="61479">MAIAIGLDFGSDSVRALAVDCTTGQEIATSVEWYPRWQEGRYCDAPNNQFRHHPRDYIESMEAAMKAVLADLSEEQRAEVVGIGVDSTGSTPAPVDAEGRVLALRPEFADNPNAMFVLWKDHTAVEEAEAITRLCHQPGKSDYSRYIGGIYSSEWFWAKILHVTRADAAVAQAAASWIELCDWVPALLSGTTRPQDIRRGRCSAGHKSLWHESWGGLPPAAFFDELDPIINKNLKYPLFTDTFTADIPVGTLCESWAKRLGLSQNVAISGGAFDCHMGAVGAGAQPNTLVKVIGTSTCDILTADKATVGDRAVKGICGQVDGSVVPDFIGLEAGQSAFGDIYAWFGRVLGWPLDRLAAAHPELKTQIAESKKQLLPQLTEAWAKNPSLEHLPVVLDWFNGRRTPFANQRLKGVITDLNLATDAPALFGGLIAATAFGARAIMECFTEQGIDVNNVMALGGIARKNPVIMQACCDVLNRPLQIVASDQCCALGAAIFAAVAAGVHADIPAAQQHMASAVENTLQPRAQQAQRFEQLYQRYQQWAKSAELHYLPVAAPAKSTADTTATLTH</sequence>
<dbReference type="UniPathway" id="UPA00145">
    <property type="reaction ID" value="UER00566"/>
</dbReference>
<keyword evidence="4 7" id="KW-0067">ATP-binding</keyword>
<dbReference type="SUPFAM" id="SSF53067">
    <property type="entry name" value="Actin-like ATPase domain"/>
    <property type="match status" value="2"/>
</dbReference>
<protein>
    <recommendedName>
        <fullName evidence="7 8">Ribulokinase</fullName>
        <ecNumber evidence="7 8">2.7.1.16</ecNumber>
    </recommendedName>
</protein>
<evidence type="ECO:0000256" key="2">
    <source>
        <dbReference type="ARBA" id="ARBA00022741"/>
    </source>
</evidence>
<dbReference type="InterPro" id="IPR018485">
    <property type="entry name" value="FGGY_C"/>
</dbReference>
<dbReference type="GO" id="GO:0019150">
    <property type="term" value="F:D-ribulokinase activity"/>
    <property type="evidence" value="ECO:0007669"/>
    <property type="project" value="RHEA"/>
</dbReference>
<dbReference type="PANTHER" id="PTHR43435">
    <property type="entry name" value="RIBULOKINASE"/>
    <property type="match status" value="1"/>
</dbReference>
<dbReference type="Pfam" id="PF02782">
    <property type="entry name" value="FGGY_C"/>
    <property type="match status" value="1"/>
</dbReference>
<evidence type="ECO:0000313" key="11">
    <source>
        <dbReference type="EMBL" id="RSK68189.1"/>
    </source>
</evidence>
<dbReference type="AlphaFoldDB" id="A0A428LTM4"/>
<comment type="similarity">
    <text evidence="7 9">Belongs to the ribulokinase family.</text>
</comment>
<reference evidence="11 12" key="1">
    <citation type="submission" date="2018-12" db="EMBL/GenBank/DDBJ databases">
        <title>The Genome Submission of two Enterobacter spp. strains.</title>
        <authorList>
            <person name="Wu W."/>
            <person name="Wei L."/>
            <person name="Feng Y."/>
            <person name="Zong Z."/>
        </authorList>
    </citation>
    <scope>NUCLEOTIDE SEQUENCE [LARGE SCALE GENOMIC DNA]</scope>
    <source>
        <strain evidence="11 12">WCHEHu045002</strain>
    </source>
</reference>
<evidence type="ECO:0000256" key="3">
    <source>
        <dbReference type="ARBA" id="ARBA00022777"/>
    </source>
</evidence>